<evidence type="ECO:0000313" key="1">
    <source>
        <dbReference type="EMBL" id="MDG1644086.1"/>
    </source>
</evidence>
<keyword evidence="2" id="KW-1185">Reference proteome</keyword>
<protein>
    <submittedName>
        <fullName evidence="1">Uncharacterized protein</fullName>
    </submittedName>
</protein>
<dbReference type="EMBL" id="JAPQEX020000001">
    <property type="protein sequence ID" value="MDG1644086.1"/>
    <property type="molecule type" value="Genomic_DNA"/>
</dbReference>
<organism evidence="1 2">
    <name type="scientific">Klebsiella huaxiensis</name>
    <dbReference type="NCBI Taxonomy" id="2153354"/>
    <lineage>
        <taxon>Bacteria</taxon>
        <taxon>Pseudomonadati</taxon>
        <taxon>Pseudomonadota</taxon>
        <taxon>Gammaproteobacteria</taxon>
        <taxon>Enterobacterales</taxon>
        <taxon>Enterobacteriaceae</taxon>
        <taxon>Klebsiella/Raoultella group</taxon>
        <taxon>Klebsiella</taxon>
    </lineage>
</organism>
<evidence type="ECO:0000313" key="2">
    <source>
        <dbReference type="Proteomes" id="UP001075001"/>
    </source>
</evidence>
<comment type="caution">
    <text evidence="1">The sequence shown here is derived from an EMBL/GenBank/DDBJ whole genome shotgun (WGS) entry which is preliminary data.</text>
</comment>
<accession>A0ABT6EGV0</accession>
<gene>
    <name evidence="1" type="ORF">OXR69_019735</name>
</gene>
<proteinExistence type="predicted"/>
<reference evidence="1" key="1">
    <citation type="submission" date="2023-03" db="EMBL/GenBank/DDBJ databases">
        <title>identification of new KPC variant in Klebsiella huaxiensis from the Hospital Sewage Samples in China.</title>
        <authorList>
            <person name="Wu Y."/>
        </authorList>
    </citation>
    <scope>NUCLEOTIDE SEQUENCE</scope>
    <source>
        <strain evidence="1">ZR-9</strain>
    </source>
</reference>
<sequence>MSLSLYRSTRTVQALKIASVAIAEDYSAVLKDDLGNELIVSTDYVLREKPKAGGYYMKNNDGFESFLESAVFENDFSIAY</sequence>
<dbReference type="Proteomes" id="UP001075001">
    <property type="component" value="Unassembled WGS sequence"/>
</dbReference>
<dbReference type="RefSeq" id="WP_267985783.1">
    <property type="nucleotide sequence ID" value="NZ_JAPQEX020000001.1"/>
</dbReference>
<name>A0ABT6EGV0_9ENTR</name>